<reference evidence="1 2" key="1">
    <citation type="journal article" date="2016" name="Nat. Commun.">
        <title>Thousands of microbial genomes shed light on interconnected biogeochemical processes in an aquifer system.</title>
        <authorList>
            <person name="Anantharaman K."/>
            <person name="Brown C.T."/>
            <person name="Hug L.A."/>
            <person name="Sharon I."/>
            <person name="Castelle C.J."/>
            <person name="Probst A.J."/>
            <person name="Thomas B.C."/>
            <person name="Singh A."/>
            <person name="Wilkins M.J."/>
            <person name="Karaoz U."/>
            <person name="Brodie E.L."/>
            <person name="Williams K.H."/>
            <person name="Hubbard S.S."/>
            <person name="Banfield J.F."/>
        </authorList>
    </citation>
    <scope>NUCLEOTIDE SEQUENCE [LARGE SCALE GENOMIC DNA]</scope>
</reference>
<accession>A0A1F7HGE8</accession>
<evidence type="ECO:0000313" key="2">
    <source>
        <dbReference type="Proteomes" id="UP000177199"/>
    </source>
</evidence>
<name>A0A1F7HGE8_9BACT</name>
<dbReference type="Pfam" id="PF13489">
    <property type="entry name" value="Methyltransf_23"/>
    <property type="match status" value="1"/>
</dbReference>
<dbReference type="InterPro" id="IPR029063">
    <property type="entry name" value="SAM-dependent_MTases_sf"/>
</dbReference>
<dbReference type="EMBL" id="MFZV01000047">
    <property type="protein sequence ID" value="OGK30310.1"/>
    <property type="molecule type" value="Genomic_DNA"/>
</dbReference>
<organism evidence="1 2">
    <name type="scientific">Candidatus Roizmanbacteria bacterium RIFCSPHIGHO2_12_FULL_33_9</name>
    <dbReference type="NCBI Taxonomy" id="1802045"/>
    <lineage>
        <taxon>Bacteria</taxon>
        <taxon>Candidatus Roizmaniibacteriota</taxon>
    </lineage>
</organism>
<dbReference type="CDD" id="cd02440">
    <property type="entry name" value="AdoMet_MTases"/>
    <property type="match status" value="1"/>
</dbReference>
<gene>
    <name evidence="1" type="ORF">A3F29_03765</name>
</gene>
<dbReference type="Proteomes" id="UP000177199">
    <property type="component" value="Unassembled WGS sequence"/>
</dbReference>
<dbReference type="PANTHER" id="PTHR43861:SF6">
    <property type="entry name" value="METHYLTRANSFERASE TYPE 11"/>
    <property type="match status" value="1"/>
</dbReference>
<proteinExistence type="predicted"/>
<dbReference type="SUPFAM" id="SSF53335">
    <property type="entry name" value="S-adenosyl-L-methionine-dependent methyltransferases"/>
    <property type="match status" value="1"/>
</dbReference>
<dbReference type="PANTHER" id="PTHR43861">
    <property type="entry name" value="TRANS-ACONITATE 2-METHYLTRANSFERASE-RELATED"/>
    <property type="match status" value="1"/>
</dbReference>
<dbReference type="AlphaFoldDB" id="A0A1F7HGE8"/>
<sequence length="182" mass="20713">MIPAFIPKKSVVLDVGCNTGFLAKHLGKNNVVDGIDINEKALKIAKKFCRNVYKRDLYKNKLDLPRKLYDVVVFADILEHLPQPDLILTDTRKYLKNNGIVLISLPNIARIELRIKHLFGDFTYTPGIIGYDHLRFFTKKTASKMIESSGYTIKKIIPTGLGHMIGIFPELTAFQFVFVCQK</sequence>
<comment type="caution">
    <text evidence="1">The sequence shown here is derived from an EMBL/GenBank/DDBJ whole genome shotgun (WGS) entry which is preliminary data.</text>
</comment>
<evidence type="ECO:0000313" key="1">
    <source>
        <dbReference type="EMBL" id="OGK30310.1"/>
    </source>
</evidence>
<protein>
    <recommendedName>
        <fullName evidence="3">Methyltransferase type 11</fullName>
    </recommendedName>
</protein>
<dbReference type="Gene3D" id="3.40.50.150">
    <property type="entry name" value="Vaccinia Virus protein VP39"/>
    <property type="match status" value="1"/>
</dbReference>
<evidence type="ECO:0008006" key="3">
    <source>
        <dbReference type="Google" id="ProtNLM"/>
    </source>
</evidence>